<comment type="caution">
    <text evidence="7">The sequence shown here is derived from an EMBL/GenBank/DDBJ whole genome shotgun (WGS) entry which is preliminary data.</text>
</comment>
<evidence type="ECO:0000256" key="3">
    <source>
        <dbReference type="ARBA" id="ARBA00022692"/>
    </source>
</evidence>
<keyword evidence="2" id="KW-1003">Cell membrane</keyword>
<gene>
    <name evidence="7" type="ORF">FPY71_00660</name>
</gene>
<keyword evidence="3 6" id="KW-0812">Transmembrane</keyword>
<keyword evidence="5 6" id="KW-0472">Membrane</keyword>
<feature type="transmembrane region" description="Helical" evidence="6">
    <location>
        <begin position="40"/>
        <end position="65"/>
    </location>
</feature>
<dbReference type="PANTHER" id="PTHR30086">
    <property type="entry name" value="ARGININE EXPORTER PROTEIN ARGO"/>
    <property type="match status" value="1"/>
</dbReference>
<evidence type="ECO:0000256" key="6">
    <source>
        <dbReference type="SAM" id="Phobius"/>
    </source>
</evidence>
<evidence type="ECO:0000256" key="1">
    <source>
        <dbReference type="ARBA" id="ARBA00004651"/>
    </source>
</evidence>
<dbReference type="EMBL" id="VTWH01000001">
    <property type="protein sequence ID" value="KAA0971680.1"/>
    <property type="molecule type" value="Genomic_DNA"/>
</dbReference>
<evidence type="ECO:0000256" key="2">
    <source>
        <dbReference type="ARBA" id="ARBA00022475"/>
    </source>
</evidence>
<dbReference type="Pfam" id="PF01810">
    <property type="entry name" value="LysE"/>
    <property type="match status" value="1"/>
</dbReference>
<keyword evidence="8" id="KW-1185">Reference proteome</keyword>
<keyword evidence="4 6" id="KW-1133">Transmembrane helix</keyword>
<dbReference type="PANTHER" id="PTHR30086:SF20">
    <property type="entry name" value="ARGININE EXPORTER PROTEIN ARGO-RELATED"/>
    <property type="match status" value="1"/>
</dbReference>
<dbReference type="GO" id="GO:0005886">
    <property type="term" value="C:plasma membrane"/>
    <property type="evidence" value="ECO:0007669"/>
    <property type="project" value="UniProtKB-SubCell"/>
</dbReference>
<proteinExistence type="predicted"/>
<dbReference type="InterPro" id="IPR001123">
    <property type="entry name" value="LeuE-type"/>
</dbReference>
<sequence>MTIAAFLAYCLALGIAAAIPGPGIIALVGRALGSDFRSSLTFLVGLALGDVFYLMAACFGLSLLAEVLGDVFTVIRYGAAAYLLYLAIRLWRASGDKLVVAESVREKPLASMLSGFAVTLANPKTIFFYLALLPTLIDLRAIDGMDISVLAVVSFAIVYIALLPYAALAARARYFLRTPRALKRMNRGAAAILAGAALWTASRGT</sequence>
<evidence type="ECO:0000256" key="5">
    <source>
        <dbReference type="ARBA" id="ARBA00023136"/>
    </source>
</evidence>
<dbReference type="GO" id="GO:0015171">
    <property type="term" value="F:amino acid transmembrane transporter activity"/>
    <property type="evidence" value="ECO:0007669"/>
    <property type="project" value="TreeGrafter"/>
</dbReference>
<feature type="transmembrane region" description="Helical" evidence="6">
    <location>
        <begin position="109"/>
        <end position="132"/>
    </location>
</feature>
<feature type="transmembrane region" description="Helical" evidence="6">
    <location>
        <begin position="147"/>
        <end position="168"/>
    </location>
</feature>
<comment type="subcellular location">
    <subcellularLocation>
        <location evidence="1">Cell membrane</location>
        <topology evidence="1">Multi-pass membrane protein</topology>
    </subcellularLocation>
</comment>
<name>A0A5B0E1R7_9HYPH</name>
<organism evidence="7 8">
    <name type="scientific">Aureimonas fodinaquatilis</name>
    <dbReference type="NCBI Taxonomy" id="2565783"/>
    <lineage>
        <taxon>Bacteria</taxon>
        <taxon>Pseudomonadati</taxon>
        <taxon>Pseudomonadota</taxon>
        <taxon>Alphaproteobacteria</taxon>
        <taxon>Hyphomicrobiales</taxon>
        <taxon>Aurantimonadaceae</taxon>
        <taxon>Aureimonas</taxon>
    </lineage>
</organism>
<reference evidence="7 8" key="1">
    <citation type="submission" date="2019-08" db="EMBL/GenBank/DDBJ databases">
        <title>Aureimonas fodiniaquatilis sp. nov., isolated from a coal mine wastewater.</title>
        <authorList>
            <person name="Kim W."/>
        </authorList>
    </citation>
    <scope>NUCLEOTIDE SEQUENCE [LARGE SCALE GENOMIC DNA]</scope>
    <source>
        <strain evidence="7 8">CAU 1482</strain>
    </source>
</reference>
<evidence type="ECO:0000313" key="8">
    <source>
        <dbReference type="Proteomes" id="UP000324738"/>
    </source>
</evidence>
<evidence type="ECO:0000256" key="4">
    <source>
        <dbReference type="ARBA" id="ARBA00022989"/>
    </source>
</evidence>
<protein>
    <submittedName>
        <fullName evidence="7">LysE family translocator</fullName>
    </submittedName>
</protein>
<evidence type="ECO:0000313" key="7">
    <source>
        <dbReference type="EMBL" id="KAA0971680.1"/>
    </source>
</evidence>
<accession>A0A5B0E1R7</accession>
<dbReference type="AlphaFoldDB" id="A0A5B0E1R7"/>
<dbReference type="RefSeq" id="WP_149296615.1">
    <property type="nucleotide sequence ID" value="NZ_VTWH01000001.1"/>
</dbReference>
<feature type="transmembrane region" description="Helical" evidence="6">
    <location>
        <begin position="6"/>
        <end position="28"/>
    </location>
</feature>
<dbReference type="Proteomes" id="UP000324738">
    <property type="component" value="Unassembled WGS sequence"/>
</dbReference>
<feature type="transmembrane region" description="Helical" evidence="6">
    <location>
        <begin position="71"/>
        <end position="88"/>
    </location>
</feature>
<dbReference type="OrthoDB" id="9804822at2"/>